<gene>
    <name evidence="1" type="ORF">PRIO_3305</name>
</gene>
<dbReference type="AlphaFoldDB" id="A0A0E3WHQ7"/>
<accession>A0A0E3WHQ7</accession>
<organism evidence="1 2">
    <name type="scientific">Paenibacillus riograndensis SBR5</name>
    <dbReference type="NCBI Taxonomy" id="1073571"/>
    <lineage>
        <taxon>Bacteria</taxon>
        <taxon>Bacillati</taxon>
        <taxon>Bacillota</taxon>
        <taxon>Bacilli</taxon>
        <taxon>Bacillales</taxon>
        <taxon>Paenibacillaceae</taxon>
        <taxon>Paenibacillus</taxon>
        <taxon>Paenibacillus sonchi group</taxon>
    </lineage>
</organism>
<dbReference type="HOGENOM" id="CLU_2975102_0_0_9"/>
<dbReference type="EMBL" id="LN831776">
    <property type="protein sequence ID" value="CQR55708.1"/>
    <property type="molecule type" value="Genomic_DNA"/>
</dbReference>
<sequence length="58" mass="6553">MKRKGVGINPLLVTIMTGVELQESEVPRLTMLPGITGRMVYKRITKLNSPHPPKKQRL</sequence>
<dbReference type="PATRIC" id="fig|1073571.4.peg.3528"/>
<dbReference type="KEGG" id="pri:PRIO_3305"/>
<evidence type="ECO:0000313" key="2">
    <source>
        <dbReference type="Proteomes" id="UP000033163"/>
    </source>
</evidence>
<evidence type="ECO:0000313" key="1">
    <source>
        <dbReference type="EMBL" id="CQR55708.1"/>
    </source>
</evidence>
<protein>
    <submittedName>
        <fullName evidence="1">Uncharacterized protein</fullName>
    </submittedName>
</protein>
<dbReference type="RefSeq" id="WP_167345629.1">
    <property type="nucleotide sequence ID" value="NZ_LN831776.1"/>
</dbReference>
<reference evidence="2" key="1">
    <citation type="submission" date="2015-03" db="EMBL/GenBank/DDBJ databases">
        <authorList>
            <person name="Wibberg D."/>
        </authorList>
    </citation>
    <scope>NUCLEOTIDE SEQUENCE [LARGE SCALE GENOMIC DNA]</scope>
</reference>
<proteinExistence type="predicted"/>
<name>A0A0E3WHQ7_9BACL</name>
<dbReference type="Proteomes" id="UP000033163">
    <property type="component" value="Chromosome I"/>
</dbReference>